<evidence type="ECO:0000256" key="2">
    <source>
        <dbReference type="ARBA" id="ARBA00009747"/>
    </source>
</evidence>
<keyword evidence="6" id="KW-0547">Nucleotide-binding</keyword>
<name>A0A507C2E2_9FUNG</name>
<evidence type="ECO:0000256" key="9">
    <source>
        <dbReference type="ARBA" id="ARBA00031547"/>
    </source>
</evidence>
<gene>
    <name evidence="10" type="ORF">SmJEL517_g03624</name>
</gene>
<proteinExistence type="inferred from homology"/>
<dbReference type="HAMAP" id="MF_00692">
    <property type="entry name" value="SelO"/>
    <property type="match status" value="1"/>
</dbReference>
<dbReference type="OrthoDB" id="10254721at2759"/>
<keyword evidence="8" id="KW-0460">Magnesium</keyword>
<dbReference type="InterPro" id="IPR003846">
    <property type="entry name" value="SelO"/>
</dbReference>
<keyword evidence="11" id="KW-1185">Reference proteome</keyword>
<dbReference type="PANTHER" id="PTHR32057:SF14">
    <property type="entry name" value="PROTEIN ADENYLYLTRANSFERASE SELO, MITOCHONDRIAL"/>
    <property type="match status" value="1"/>
</dbReference>
<evidence type="ECO:0000256" key="5">
    <source>
        <dbReference type="ARBA" id="ARBA00022723"/>
    </source>
</evidence>
<dbReference type="GO" id="GO:0070733">
    <property type="term" value="F:AMPylase activity"/>
    <property type="evidence" value="ECO:0007669"/>
    <property type="project" value="TreeGrafter"/>
</dbReference>
<protein>
    <recommendedName>
        <fullName evidence="9">Selenoprotein O</fullName>
    </recommendedName>
</protein>
<dbReference type="GO" id="GO:0005739">
    <property type="term" value="C:mitochondrion"/>
    <property type="evidence" value="ECO:0007669"/>
    <property type="project" value="TreeGrafter"/>
</dbReference>
<evidence type="ECO:0000256" key="6">
    <source>
        <dbReference type="ARBA" id="ARBA00022741"/>
    </source>
</evidence>
<dbReference type="NCBIfam" id="NF000658">
    <property type="entry name" value="PRK00029.1"/>
    <property type="match status" value="1"/>
</dbReference>
<evidence type="ECO:0000256" key="4">
    <source>
        <dbReference type="ARBA" id="ARBA00022695"/>
    </source>
</evidence>
<comment type="similarity">
    <text evidence="2">Belongs to the SELO family.</text>
</comment>
<comment type="caution">
    <text evidence="10">The sequence shown here is derived from an EMBL/GenBank/DDBJ whole genome shotgun (WGS) entry which is preliminary data.</text>
</comment>
<evidence type="ECO:0000256" key="1">
    <source>
        <dbReference type="ARBA" id="ARBA00001946"/>
    </source>
</evidence>
<accession>A0A507C2E2</accession>
<dbReference type="STRING" id="1806994.A0A507C2E2"/>
<dbReference type="GO" id="GO:0005524">
    <property type="term" value="F:ATP binding"/>
    <property type="evidence" value="ECO:0007669"/>
    <property type="project" value="UniProtKB-KW"/>
</dbReference>
<comment type="cofactor">
    <cofactor evidence="1">
        <name>Mg(2+)</name>
        <dbReference type="ChEBI" id="CHEBI:18420"/>
    </cofactor>
</comment>
<dbReference type="Pfam" id="PF02696">
    <property type="entry name" value="SelO"/>
    <property type="match status" value="1"/>
</dbReference>
<sequence length="596" mass="66272">MLKNRITELNFVNTFTNELKPDVATPGLPTVKPTSFPAIAHIQRQVKNAHYSYCEPEPTPGAFLIAASESSARLLDLDLRAILANPQAKQEFIDVNCGNTLLEGTNPWAHVYAGYQFGFFAGQLGDGRAISLGELVNSRGETWEIQLKGAGKTPYSRFADGYAVIREYLASEAMHYLGIPTSRALALTGSTRDVYRETEEKGAVVSRIAPSWIRFGSFELPYSRGDKDTLRVLADYVIRHHYPECEHGEDAVDGGKYVRLVDQVGKRTAKMVALWQTVGFCHGVMNTDNFSILGLTIDYGPYQFMDAFEPAYICNHTDEDGRYAYNEQPGVAFWNMSRLASAISGLVVEDLGGDTKKAEEVLLAVLNPFKGLLEEEYLTVMRKKLGLLTSKDDDLTTIVQPLLSIMADTRADYTHFLRTLSTIPFLKSNIFPSVSFNEASPSGTVDIPMAPPFESRSTPSELGLLAHSETNPFVVLHRTNNNIFPDIPESPAVVARFIQWGNLYIDRLKSEMGGASASECDAERMKRMKQMNPKYVVRNHLAQAVIEEAEKGSFESFNGYMKVLERPFEEGSEEEQRKWGGNVPANMQGLRCSCSS</sequence>
<evidence type="ECO:0000313" key="11">
    <source>
        <dbReference type="Proteomes" id="UP000319731"/>
    </source>
</evidence>
<dbReference type="AlphaFoldDB" id="A0A507C2E2"/>
<organism evidence="10 11">
    <name type="scientific">Synchytrium microbalum</name>
    <dbReference type="NCBI Taxonomy" id="1806994"/>
    <lineage>
        <taxon>Eukaryota</taxon>
        <taxon>Fungi</taxon>
        <taxon>Fungi incertae sedis</taxon>
        <taxon>Chytridiomycota</taxon>
        <taxon>Chytridiomycota incertae sedis</taxon>
        <taxon>Chytridiomycetes</taxon>
        <taxon>Synchytriales</taxon>
        <taxon>Synchytriaceae</taxon>
        <taxon>Synchytrium</taxon>
    </lineage>
</organism>
<keyword evidence="7" id="KW-0067">ATP-binding</keyword>
<keyword evidence="5" id="KW-0479">Metal-binding</keyword>
<evidence type="ECO:0000256" key="7">
    <source>
        <dbReference type="ARBA" id="ARBA00022840"/>
    </source>
</evidence>
<evidence type="ECO:0000256" key="8">
    <source>
        <dbReference type="ARBA" id="ARBA00022842"/>
    </source>
</evidence>
<dbReference type="RefSeq" id="XP_031024503.1">
    <property type="nucleotide sequence ID" value="XM_031169552.1"/>
</dbReference>
<keyword evidence="4" id="KW-0548">Nucleotidyltransferase</keyword>
<dbReference type="GO" id="GO:0046872">
    <property type="term" value="F:metal ion binding"/>
    <property type="evidence" value="ECO:0007669"/>
    <property type="project" value="UniProtKB-KW"/>
</dbReference>
<evidence type="ECO:0000313" key="10">
    <source>
        <dbReference type="EMBL" id="TPX33528.1"/>
    </source>
</evidence>
<keyword evidence="3" id="KW-0808">Transferase</keyword>
<reference evidence="10 11" key="1">
    <citation type="journal article" date="2019" name="Sci. Rep.">
        <title>Comparative genomics of chytrid fungi reveal insights into the obligate biotrophic and pathogenic lifestyle of Synchytrium endobioticum.</title>
        <authorList>
            <person name="van de Vossenberg B.T.L.H."/>
            <person name="Warris S."/>
            <person name="Nguyen H.D.T."/>
            <person name="van Gent-Pelzer M.P.E."/>
            <person name="Joly D.L."/>
            <person name="van de Geest H.C."/>
            <person name="Bonants P.J.M."/>
            <person name="Smith D.S."/>
            <person name="Levesque C.A."/>
            <person name="van der Lee T.A.J."/>
        </authorList>
    </citation>
    <scope>NUCLEOTIDE SEQUENCE [LARGE SCALE GENOMIC DNA]</scope>
    <source>
        <strain evidence="10 11">JEL517</strain>
    </source>
</reference>
<evidence type="ECO:0000256" key="3">
    <source>
        <dbReference type="ARBA" id="ARBA00022679"/>
    </source>
</evidence>
<dbReference type="Proteomes" id="UP000319731">
    <property type="component" value="Unassembled WGS sequence"/>
</dbReference>
<dbReference type="GeneID" id="42004849"/>
<dbReference type="PANTHER" id="PTHR32057">
    <property type="entry name" value="PROTEIN ADENYLYLTRANSFERASE SELO, MITOCHONDRIAL"/>
    <property type="match status" value="1"/>
</dbReference>
<dbReference type="EMBL" id="QEAO01000020">
    <property type="protein sequence ID" value="TPX33528.1"/>
    <property type="molecule type" value="Genomic_DNA"/>
</dbReference>